<evidence type="ECO:0000256" key="6">
    <source>
        <dbReference type="ARBA" id="ARBA00023242"/>
    </source>
</evidence>
<dbReference type="PROSITE" id="PS50157">
    <property type="entry name" value="ZINC_FINGER_C2H2_2"/>
    <property type="match status" value="9"/>
</dbReference>
<sequence length="730" mass="86529">MEREQCRMCGKTLELSDLLDISLELQNMIDYHCRINLSLLDVRLPNKLCYDCNYTIENFAKFTEDARITQMKFSALINDIKIEIEDLPALIEDSKVLNLFVDEPKIEIDPDESTEPKLSKRRKRASEIVQNSNEGSEFDDSSSDSDYEGNKYYKRKRPIKHRRVRMKRKKSSSIGEDENEILQEVPQSDRNKNGTIKKKSLVLYEGKTWNDLNIGCVECDQFTKGPFELRQHHFKYHSLDTQFRCSECAHENDVNFSYFYQFLNHYPEHQKHLKFCCVICSEMFWNTRSLNQHYESSHEKTDRTALFHCIRCGQYFRKSFDLINHESRVHNIESIQPVEIDSTKVASLTMEDIFEEEIKCDSFEQKSPFNLLEDQKNSDGTVTIECKERFSECMWNNIAIYQCTHCGIQSSTIYQLYEHYNAEHSETKNSFVCKSCPEHKTFLNLESYVNHTFTIHHEHLRYFCFICFNGYWNYKTLYHHYKTEHEDYKAFICLYCGKYHKSVYDIRHHKEVHSTKGDKLKQSRNFTCSICPKSFTRQNQLQRHLDTHVKNENKVWICETCGKSFNAKSTLINHAMVHQTDKPFVCTTCGEGFKNKYKLKHHKGIHTGERNFGCEICGQRFRAKGTLKGHILTHTGERPFSCEFCDKRFAAKYDLLVHTRLHTGEFTHECPICHERYPSWSNYSKHMRGRHQIDPRSEKKKKYDAIIKNYQERSIELQPEMNDPSQYYPL</sequence>
<feature type="domain" description="C2H2-type" evidence="10">
    <location>
        <begin position="612"/>
        <end position="639"/>
    </location>
</feature>
<dbReference type="AlphaFoldDB" id="A0A9N9RUW1"/>
<feature type="domain" description="ZAD" evidence="11">
    <location>
        <begin position="4"/>
        <end position="76"/>
    </location>
</feature>
<feature type="domain" description="C2H2-type" evidence="10">
    <location>
        <begin position="584"/>
        <end position="611"/>
    </location>
</feature>
<dbReference type="InterPro" id="IPR050888">
    <property type="entry name" value="ZnF_C2H2-type_TF"/>
</dbReference>
<feature type="domain" description="C2H2-type" evidence="10">
    <location>
        <begin position="491"/>
        <end position="518"/>
    </location>
</feature>
<dbReference type="SUPFAM" id="SSF57667">
    <property type="entry name" value="beta-beta-alpha zinc fingers"/>
    <property type="match status" value="4"/>
</dbReference>
<evidence type="ECO:0000259" key="11">
    <source>
        <dbReference type="PROSITE" id="PS51915"/>
    </source>
</evidence>
<keyword evidence="5 8" id="KW-0862">Zinc</keyword>
<evidence type="ECO:0000256" key="9">
    <source>
        <dbReference type="SAM" id="MobiDB-lite"/>
    </source>
</evidence>
<feature type="domain" description="C2H2-type" evidence="10">
    <location>
        <begin position="307"/>
        <end position="335"/>
    </location>
</feature>
<evidence type="ECO:0000256" key="3">
    <source>
        <dbReference type="ARBA" id="ARBA00022737"/>
    </source>
</evidence>
<dbReference type="EMBL" id="OU895878">
    <property type="protein sequence ID" value="CAG9804107.1"/>
    <property type="molecule type" value="Genomic_DNA"/>
</dbReference>
<protein>
    <submittedName>
        <fullName evidence="12">Uncharacterized protein</fullName>
    </submittedName>
</protein>
<feature type="binding site" evidence="8">
    <location>
        <position position="52"/>
    </location>
    <ligand>
        <name>Zn(2+)</name>
        <dbReference type="ChEBI" id="CHEBI:29105"/>
    </ligand>
</feature>
<feature type="region of interest" description="Disordered" evidence="9">
    <location>
        <begin position="110"/>
        <end position="152"/>
    </location>
</feature>
<keyword evidence="13" id="KW-1185">Reference proteome</keyword>
<feature type="binding site" evidence="8">
    <location>
        <position position="6"/>
    </location>
    <ligand>
        <name>Zn(2+)</name>
        <dbReference type="ChEBI" id="CHEBI:29105"/>
    </ligand>
</feature>
<feature type="domain" description="C2H2-type" evidence="10">
    <location>
        <begin position="640"/>
        <end position="667"/>
    </location>
</feature>
<name>A0A9N9RUW1_9DIPT</name>
<keyword evidence="2 8" id="KW-0479">Metal-binding</keyword>
<reference evidence="12" key="2">
    <citation type="submission" date="2022-10" db="EMBL/GenBank/DDBJ databases">
        <authorList>
            <consortium name="ENA_rothamsted_submissions"/>
            <consortium name="culmorum"/>
            <person name="King R."/>
        </authorList>
    </citation>
    <scope>NUCLEOTIDE SEQUENCE</scope>
</reference>
<reference evidence="12" key="1">
    <citation type="submission" date="2022-01" db="EMBL/GenBank/DDBJ databases">
        <authorList>
            <person name="King R."/>
        </authorList>
    </citation>
    <scope>NUCLEOTIDE SEQUENCE</scope>
</reference>
<feature type="binding site" evidence="8">
    <location>
        <position position="9"/>
    </location>
    <ligand>
        <name>Zn(2+)</name>
        <dbReference type="ChEBI" id="CHEBI:29105"/>
    </ligand>
</feature>
<dbReference type="InterPro" id="IPR013087">
    <property type="entry name" value="Znf_C2H2_type"/>
</dbReference>
<feature type="domain" description="C2H2-type" evidence="10">
    <location>
        <begin position="526"/>
        <end position="553"/>
    </location>
</feature>
<evidence type="ECO:0000256" key="1">
    <source>
        <dbReference type="ARBA" id="ARBA00004123"/>
    </source>
</evidence>
<proteinExistence type="predicted"/>
<feature type="domain" description="C2H2-type" evidence="10">
    <location>
        <begin position="275"/>
        <end position="303"/>
    </location>
</feature>
<keyword evidence="3" id="KW-0677">Repeat</keyword>
<accession>A0A9N9RUW1</accession>
<keyword evidence="4 7" id="KW-0863">Zinc-finger</keyword>
<dbReference type="OrthoDB" id="7734042at2759"/>
<evidence type="ECO:0000259" key="10">
    <source>
        <dbReference type="PROSITE" id="PS50157"/>
    </source>
</evidence>
<dbReference type="FunFam" id="3.30.160.60:FF:001963">
    <property type="entry name" value="Replication initiator 1"/>
    <property type="match status" value="1"/>
</dbReference>
<feature type="compositionally biased region" description="Acidic residues" evidence="9">
    <location>
        <begin position="136"/>
        <end position="147"/>
    </location>
</feature>
<dbReference type="InterPro" id="IPR012934">
    <property type="entry name" value="Znf_AD"/>
</dbReference>
<organism evidence="12 13">
    <name type="scientific">Chironomus riparius</name>
    <dbReference type="NCBI Taxonomy" id="315576"/>
    <lineage>
        <taxon>Eukaryota</taxon>
        <taxon>Metazoa</taxon>
        <taxon>Ecdysozoa</taxon>
        <taxon>Arthropoda</taxon>
        <taxon>Hexapoda</taxon>
        <taxon>Insecta</taxon>
        <taxon>Pterygota</taxon>
        <taxon>Neoptera</taxon>
        <taxon>Endopterygota</taxon>
        <taxon>Diptera</taxon>
        <taxon>Nematocera</taxon>
        <taxon>Chironomoidea</taxon>
        <taxon>Chironomidae</taxon>
        <taxon>Chironominae</taxon>
        <taxon>Chironomus</taxon>
    </lineage>
</organism>
<dbReference type="PROSITE" id="PS00028">
    <property type="entry name" value="ZINC_FINGER_C2H2_1"/>
    <property type="match status" value="8"/>
</dbReference>
<evidence type="ECO:0000313" key="12">
    <source>
        <dbReference type="EMBL" id="CAG9804107.1"/>
    </source>
</evidence>
<evidence type="ECO:0000256" key="5">
    <source>
        <dbReference type="ARBA" id="ARBA00022833"/>
    </source>
</evidence>
<evidence type="ECO:0000256" key="7">
    <source>
        <dbReference type="PROSITE-ProRule" id="PRU00042"/>
    </source>
</evidence>
<feature type="domain" description="C2H2-type" evidence="10">
    <location>
        <begin position="401"/>
        <end position="429"/>
    </location>
</feature>
<dbReference type="Proteomes" id="UP001153620">
    <property type="component" value="Chromosome 2"/>
</dbReference>
<dbReference type="FunFam" id="3.30.160.60:FF:000624">
    <property type="entry name" value="zinc finger protein 697"/>
    <property type="match status" value="1"/>
</dbReference>
<dbReference type="GO" id="GO:0005634">
    <property type="term" value="C:nucleus"/>
    <property type="evidence" value="ECO:0007669"/>
    <property type="project" value="UniProtKB-SubCell"/>
</dbReference>
<evidence type="ECO:0000256" key="2">
    <source>
        <dbReference type="ARBA" id="ARBA00022723"/>
    </source>
</evidence>
<dbReference type="SMART" id="SM00868">
    <property type="entry name" value="zf-AD"/>
    <property type="match status" value="1"/>
</dbReference>
<dbReference type="GO" id="GO:0008270">
    <property type="term" value="F:zinc ion binding"/>
    <property type="evidence" value="ECO:0007669"/>
    <property type="project" value="UniProtKB-UniRule"/>
</dbReference>
<dbReference type="PANTHER" id="PTHR24406">
    <property type="entry name" value="TRANSCRIPTIONAL REPRESSOR CTCFL-RELATED"/>
    <property type="match status" value="1"/>
</dbReference>
<dbReference type="Gene3D" id="3.30.160.60">
    <property type="entry name" value="Classic Zinc Finger"/>
    <property type="match status" value="6"/>
</dbReference>
<dbReference type="PROSITE" id="PS51915">
    <property type="entry name" value="ZAD"/>
    <property type="match status" value="1"/>
</dbReference>
<feature type="domain" description="C2H2-type" evidence="10">
    <location>
        <begin position="556"/>
        <end position="583"/>
    </location>
</feature>
<dbReference type="FunFam" id="3.30.160.60:FF:000446">
    <property type="entry name" value="Zinc finger protein"/>
    <property type="match status" value="1"/>
</dbReference>
<evidence type="ECO:0000256" key="4">
    <source>
        <dbReference type="ARBA" id="ARBA00022771"/>
    </source>
</evidence>
<gene>
    <name evidence="12" type="ORF">CHIRRI_LOCUS7000</name>
</gene>
<evidence type="ECO:0000256" key="8">
    <source>
        <dbReference type="PROSITE-ProRule" id="PRU01263"/>
    </source>
</evidence>
<evidence type="ECO:0000313" key="13">
    <source>
        <dbReference type="Proteomes" id="UP001153620"/>
    </source>
</evidence>
<dbReference type="Pfam" id="PF00096">
    <property type="entry name" value="zf-C2H2"/>
    <property type="match status" value="5"/>
</dbReference>
<dbReference type="InterPro" id="IPR036236">
    <property type="entry name" value="Znf_C2H2_sf"/>
</dbReference>
<feature type="binding site" evidence="8">
    <location>
        <position position="49"/>
    </location>
    <ligand>
        <name>Zn(2+)</name>
        <dbReference type="ChEBI" id="CHEBI:29105"/>
    </ligand>
</feature>
<comment type="subcellular location">
    <subcellularLocation>
        <location evidence="1">Nucleus</location>
    </subcellularLocation>
</comment>
<dbReference type="FunFam" id="3.30.160.60:FF:000145">
    <property type="entry name" value="Zinc finger protein 574"/>
    <property type="match status" value="1"/>
</dbReference>
<dbReference type="SMART" id="SM00355">
    <property type="entry name" value="ZnF_C2H2"/>
    <property type="match status" value="14"/>
</dbReference>
<keyword evidence="6" id="KW-0539">Nucleus</keyword>